<dbReference type="NCBIfam" id="TIGR00464">
    <property type="entry name" value="gltX_bact"/>
    <property type="match status" value="1"/>
</dbReference>
<dbReference type="InterPro" id="IPR045462">
    <property type="entry name" value="aa-tRNA-synth_I_cd-bd"/>
</dbReference>
<proteinExistence type="inferred from homology"/>
<dbReference type="EMBL" id="CP137624">
    <property type="protein sequence ID" value="WPK13180.1"/>
    <property type="molecule type" value="Genomic_DNA"/>
</dbReference>
<dbReference type="HAMAP" id="MF_00022">
    <property type="entry name" value="Glu_tRNA_synth_type1"/>
    <property type="match status" value="1"/>
</dbReference>
<dbReference type="InterPro" id="IPR014729">
    <property type="entry name" value="Rossmann-like_a/b/a_fold"/>
</dbReference>
<keyword evidence="3 7" id="KW-0547">Nucleotide-binding</keyword>
<gene>
    <name evidence="7 10" type="primary">gltX</name>
    <name evidence="10" type="ORF">R6U77_05690</name>
</gene>
<dbReference type="Gene3D" id="3.40.50.620">
    <property type="entry name" value="HUPs"/>
    <property type="match status" value="1"/>
</dbReference>
<keyword evidence="11" id="KW-1185">Reference proteome</keyword>
<comment type="similarity">
    <text evidence="1 7">Belongs to the class-I aminoacyl-tRNA synthetase family. Glutamate--tRNA ligase type 1 subfamily.</text>
</comment>
<dbReference type="SUPFAM" id="SSF52374">
    <property type="entry name" value="Nucleotidylyl transferase"/>
    <property type="match status" value="1"/>
</dbReference>
<dbReference type="RefSeq" id="WP_319837770.1">
    <property type="nucleotide sequence ID" value="NZ_CP137624.1"/>
</dbReference>
<organism evidence="10 11">
    <name type="scientific">Lysinibacillus louembei</name>
    <dbReference type="NCBI Taxonomy" id="1470088"/>
    <lineage>
        <taxon>Bacteria</taxon>
        <taxon>Bacillati</taxon>
        <taxon>Bacillota</taxon>
        <taxon>Bacilli</taxon>
        <taxon>Bacillales</taxon>
        <taxon>Bacillaceae</taxon>
        <taxon>Lysinibacillus</taxon>
    </lineage>
</organism>
<dbReference type="EC" id="6.1.1.17" evidence="7"/>
<evidence type="ECO:0000256" key="6">
    <source>
        <dbReference type="ARBA" id="ARBA00023146"/>
    </source>
</evidence>
<evidence type="ECO:0000256" key="1">
    <source>
        <dbReference type="ARBA" id="ARBA00007894"/>
    </source>
</evidence>
<dbReference type="CDD" id="cd00808">
    <property type="entry name" value="GluRS_core"/>
    <property type="match status" value="1"/>
</dbReference>
<dbReference type="InterPro" id="IPR020058">
    <property type="entry name" value="Glu/Gln-tRNA-synth_Ib_cat-dom"/>
</dbReference>
<evidence type="ECO:0000256" key="3">
    <source>
        <dbReference type="ARBA" id="ARBA00022741"/>
    </source>
</evidence>
<comment type="subcellular location">
    <subcellularLocation>
        <location evidence="7">Cytoplasm</location>
    </subcellularLocation>
</comment>
<comment type="subunit">
    <text evidence="7">Monomer.</text>
</comment>
<dbReference type="InterPro" id="IPR004527">
    <property type="entry name" value="Glu-tRNA-ligase_bac/mito"/>
</dbReference>
<feature type="short sequence motif" description="'HIGH' region" evidence="7">
    <location>
        <begin position="11"/>
        <end position="21"/>
    </location>
</feature>
<keyword evidence="5 7" id="KW-0648">Protein biosynthesis</keyword>
<keyword evidence="7" id="KW-0963">Cytoplasm</keyword>
<evidence type="ECO:0000259" key="8">
    <source>
        <dbReference type="Pfam" id="PF00749"/>
    </source>
</evidence>
<feature type="binding site" evidence="7">
    <location>
        <position position="256"/>
    </location>
    <ligand>
        <name>ATP</name>
        <dbReference type="ChEBI" id="CHEBI:30616"/>
    </ligand>
</feature>
<dbReference type="GO" id="GO:0004818">
    <property type="term" value="F:glutamate-tRNA ligase activity"/>
    <property type="evidence" value="ECO:0007669"/>
    <property type="project" value="UniProtKB-EC"/>
</dbReference>
<sequence>MTKEVRVRYAPSPTGFLHIGGARTALFNYLYAKHHNGKFIVRIEDTDIERNVEGGEASQLDNLRWLGITPDESIDIGGPYAPYRQMERLDIYKEHAERLLAEGRAYKCFCTSEELEASREAQKANGVAAPTYDGKCRNLTADEVAAKEAAGEAYTIRMRVPADTTYKFTDLVRGEVVFESKDIGDWVLVKANGIPTYNYAVVLDDHFMEISHVFRGEEHLSNTPKQMMIFDAFGWEYPQYGHMTLIVNEDRKKLSKRDETIIQFVAQYKDLGYLPEAMFNFFALLGWSPEGEEEIFSKEQFIELFDEKRLSKSPSMFDKTKLTWMNNQYIKKLSREEVVALALPHLQKAGLLPAELNGEQAAWASELIGLYHDQMSFGAEIVELSELFFKEEIEYDTAATEVLAGEQVPEVMTALKAQLEALETFDAESIKAAIKAVQKETGHKGKNLFMPIRVVTTGQTHGPELPNAIALIGKEKVLARVEKYAN</sequence>
<dbReference type="Gene3D" id="1.10.10.350">
    <property type="match status" value="1"/>
</dbReference>
<keyword evidence="4 7" id="KW-0067">ATP-binding</keyword>
<comment type="caution">
    <text evidence="7">Lacks conserved residue(s) required for the propagation of feature annotation.</text>
</comment>
<accession>A0ABZ0S0H5</accession>
<evidence type="ECO:0000313" key="11">
    <source>
        <dbReference type="Proteomes" id="UP001322664"/>
    </source>
</evidence>
<dbReference type="PANTHER" id="PTHR43311:SF2">
    <property type="entry name" value="GLUTAMATE--TRNA LIGASE, MITOCHONDRIAL-RELATED"/>
    <property type="match status" value="1"/>
</dbReference>
<dbReference type="Proteomes" id="UP001322664">
    <property type="component" value="Chromosome"/>
</dbReference>
<comment type="catalytic activity">
    <reaction evidence="7">
        <text>tRNA(Glu) + L-glutamate + ATP = L-glutamyl-tRNA(Glu) + AMP + diphosphate</text>
        <dbReference type="Rhea" id="RHEA:23540"/>
        <dbReference type="Rhea" id="RHEA-COMP:9663"/>
        <dbReference type="Rhea" id="RHEA-COMP:9680"/>
        <dbReference type="ChEBI" id="CHEBI:29985"/>
        <dbReference type="ChEBI" id="CHEBI:30616"/>
        <dbReference type="ChEBI" id="CHEBI:33019"/>
        <dbReference type="ChEBI" id="CHEBI:78442"/>
        <dbReference type="ChEBI" id="CHEBI:78520"/>
        <dbReference type="ChEBI" id="CHEBI:456215"/>
        <dbReference type="EC" id="6.1.1.17"/>
    </reaction>
</comment>
<feature type="short sequence motif" description="'KMSKS' region" evidence="7">
    <location>
        <begin position="253"/>
        <end position="257"/>
    </location>
</feature>
<name>A0ABZ0S0H5_9BACI</name>
<evidence type="ECO:0000259" key="9">
    <source>
        <dbReference type="Pfam" id="PF19269"/>
    </source>
</evidence>
<dbReference type="PANTHER" id="PTHR43311">
    <property type="entry name" value="GLUTAMATE--TRNA LIGASE"/>
    <property type="match status" value="1"/>
</dbReference>
<dbReference type="PRINTS" id="PR00987">
    <property type="entry name" value="TRNASYNTHGLU"/>
</dbReference>
<dbReference type="SUPFAM" id="SSF48163">
    <property type="entry name" value="An anticodon-binding domain of class I aminoacyl-tRNA synthetases"/>
    <property type="match status" value="1"/>
</dbReference>
<dbReference type="InterPro" id="IPR033910">
    <property type="entry name" value="GluRS_core"/>
</dbReference>
<dbReference type="InterPro" id="IPR049940">
    <property type="entry name" value="GluQ/Sye"/>
</dbReference>
<keyword evidence="6 7" id="KW-0030">Aminoacyl-tRNA synthetase</keyword>
<protein>
    <recommendedName>
        <fullName evidence="7">Glutamate--tRNA ligase</fullName>
        <ecNumber evidence="7">6.1.1.17</ecNumber>
    </recommendedName>
    <alternativeName>
        <fullName evidence="7">Glutamyl-tRNA synthetase</fullName>
        <shortName evidence="7">GluRS</shortName>
    </alternativeName>
</protein>
<evidence type="ECO:0000313" key="10">
    <source>
        <dbReference type="EMBL" id="WPK13180.1"/>
    </source>
</evidence>
<dbReference type="InterPro" id="IPR020751">
    <property type="entry name" value="aa-tRNA-synth_I_codon-bd_sub2"/>
</dbReference>
<reference evidence="10 11" key="1">
    <citation type="submission" date="2023-09" db="EMBL/GenBank/DDBJ databases">
        <authorList>
            <person name="Page C.A."/>
            <person name="Perez-Diaz I.M."/>
        </authorList>
    </citation>
    <scope>NUCLEOTIDE SEQUENCE [LARGE SCALE GENOMIC DNA]</scope>
    <source>
        <strain evidence="10 11">Ll15</strain>
    </source>
</reference>
<feature type="domain" description="Glutamyl/glutaminyl-tRNA synthetase class Ib catalytic" evidence="8">
    <location>
        <begin position="4"/>
        <end position="324"/>
    </location>
</feature>
<keyword evidence="2 7" id="KW-0436">Ligase</keyword>
<dbReference type="InterPro" id="IPR000924">
    <property type="entry name" value="Glu/Gln-tRNA-synth"/>
</dbReference>
<dbReference type="Pfam" id="PF19269">
    <property type="entry name" value="Anticodon_2"/>
    <property type="match status" value="1"/>
</dbReference>
<dbReference type="InterPro" id="IPR008925">
    <property type="entry name" value="aa_tRNA-synth_I_cd-bd_sf"/>
</dbReference>
<dbReference type="PROSITE" id="PS00178">
    <property type="entry name" value="AA_TRNA_LIGASE_I"/>
    <property type="match status" value="1"/>
</dbReference>
<evidence type="ECO:0000256" key="2">
    <source>
        <dbReference type="ARBA" id="ARBA00022598"/>
    </source>
</evidence>
<evidence type="ECO:0000256" key="5">
    <source>
        <dbReference type="ARBA" id="ARBA00022917"/>
    </source>
</evidence>
<dbReference type="Pfam" id="PF00749">
    <property type="entry name" value="tRNA-synt_1c"/>
    <property type="match status" value="1"/>
</dbReference>
<evidence type="ECO:0000256" key="7">
    <source>
        <dbReference type="HAMAP-Rule" id="MF_00022"/>
    </source>
</evidence>
<dbReference type="InterPro" id="IPR001412">
    <property type="entry name" value="aa-tRNA-synth_I_CS"/>
</dbReference>
<evidence type="ECO:0000256" key="4">
    <source>
        <dbReference type="ARBA" id="ARBA00022840"/>
    </source>
</evidence>
<comment type="function">
    <text evidence="7">Catalyzes the attachment of glutamate to tRNA(Glu) in a two-step reaction: glutamate is first activated by ATP to form Glu-AMP and then transferred to the acceptor end of tRNA(Glu).</text>
</comment>
<feature type="domain" description="Aminoacyl-tRNA synthetase class I anticodon-binding" evidence="9">
    <location>
        <begin position="338"/>
        <end position="483"/>
    </location>
</feature>